<feature type="compositionally biased region" description="Low complexity" evidence="3">
    <location>
        <begin position="127"/>
        <end position="181"/>
    </location>
</feature>
<dbReference type="Proteomes" id="UP000887540">
    <property type="component" value="Unplaced"/>
</dbReference>
<dbReference type="WBParaSite" id="ACRNAN_scaffold6176.g21263.t1">
    <property type="protein sequence ID" value="ACRNAN_scaffold6176.g21263.t1"/>
    <property type="gene ID" value="ACRNAN_scaffold6176.g21263"/>
</dbReference>
<feature type="compositionally biased region" description="Low complexity" evidence="3">
    <location>
        <begin position="109"/>
        <end position="118"/>
    </location>
</feature>
<feature type="compositionally biased region" description="Low complexity" evidence="3">
    <location>
        <begin position="57"/>
        <end position="71"/>
    </location>
</feature>
<evidence type="ECO:0000256" key="3">
    <source>
        <dbReference type="SAM" id="MobiDB-lite"/>
    </source>
</evidence>
<name>A0A914E932_9BILA</name>
<protein>
    <submittedName>
        <fullName evidence="5">Uncharacterized protein</fullName>
    </submittedName>
</protein>
<dbReference type="PANTHER" id="PTHR46197">
    <property type="entry name" value="PROTEIN ABHD14B-LIKE"/>
    <property type="match status" value="1"/>
</dbReference>
<evidence type="ECO:0000313" key="5">
    <source>
        <dbReference type="WBParaSite" id="ACRNAN_scaffold6176.g21263.t1"/>
    </source>
</evidence>
<sequence>MMERGIERPRYPKPGQEDVFMLREFAPLPPLNNAQPPVPPPRNPWGGGGGPMPPPRNRWSSSSSEEQNPWQGPRQGGWGRNHWNQGPQGPPMGDGGWGGGPRWGGQRGQWGQQQQPPQNNILNQIGSISTSKSTSKATTTTVGTTKRSFRGSKTTTTTAKTPSPKFSFSRTKTTPAPKTTATTPILKTTKKFFKNAKTSTQFETTKTTKLAHKFTRTTTTPRTTTIKSTKFPIREAKSLTTKLTFKKSQLLQKDFAAGTMDFQHANFTKRPLNFYITANAVHVTLSNKTLEIEDGSGKLEIQYRLAQPPFSIKNRGSIVLLGYENFNSWQQGRPNIQQMLAASGHTVYFLDLSSAMKIHKSELFTKILDELKISSNFTLISPDSTGIFTIPFLNRMPYPENFEAFIPAAICCTNLLKNAKFVKIPVLVLESNGHEIPKHFDELPNFQLVHIQSAEEPWNAAENFAQPIINFLDFIHPR</sequence>
<feature type="region of interest" description="Disordered" evidence="3">
    <location>
        <begin position="1"/>
        <end position="181"/>
    </location>
</feature>
<keyword evidence="4" id="KW-1185">Reference proteome</keyword>
<evidence type="ECO:0000256" key="2">
    <source>
        <dbReference type="ARBA" id="ARBA00022490"/>
    </source>
</evidence>
<dbReference type="PANTHER" id="PTHR46197:SF3">
    <property type="entry name" value="AB HYDROLASE-1 DOMAIN-CONTAINING PROTEIN"/>
    <property type="match status" value="1"/>
</dbReference>
<accession>A0A914E932</accession>
<comment type="subcellular location">
    <subcellularLocation>
        <location evidence="1">Cytoplasm</location>
    </subcellularLocation>
</comment>
<proteinExistence type="predicted"/>
<reference evidence="5" key="1">
    <citation type="submission" date="2022-11" db="UniProtKB">
        <authorList>
            <consortium name="WormBaseParasite"/>
        </authorList>
    </citation>
    <scope>IDENTIFICATION</scope>
</reference>
<organism evidence="4 5">
    <name type="scientific">Acrobeloides nanus</name>
    <dbReference type="NCBI Taxonomy" id="290746"/>
    <lineage>
        <taxon>Eukaryota</taxon>
        <taxon>Metazoa</taxon>
        <taxon>Ecdysozoa</taxon>
        <taxon>Nematoda</taxon>
        <taxon>Chromadorea</taxon>
        <taxon>Rhabditida</taxon>
        <taxon>Tylenchina</taxon>
        <taxon>Cephalobomorpha</taxon>
        <taxon>Cephaloboidea</taxon>
        <taxon>Cephalobidae</taxon>
        <taxon>Acrobeloides</taxon>
    </lineage>
</organism>
<keyword evidence="2" id="KW-0963">Cytoplasm</keyword>
<feature type="compositionally biased region" description="Gly residues" evidence="3">
    <location>
        <begin position="92"/>
        <end position="108"/>
    </location>
</feature>
<dbReference type="AlphaFoldDB" id="A0A914E932"/>
<evidence type="ECO:0000256" key="1">
    <source>
        <dbReference type="ARBA" id="ARBA00004496"/>
    </source>
</evidence>
<dbReference type="GO" id="GO:0005737">
    <property type="term" value="C:cytoplasm"/>
    <property type="evidence" value="ECO:0007669"/>
    <property type="project" value="UniProtKB-SubCell"/>
</dbReference>
<feature type="compositionally biased region" description="Basic and acidic residues" evidence="3">
    <location>
        <begin position="1"/>
        <end position="10"/>
    </location>
</feature>
<evidence type="ECO:0000313" key="4">
    <source>
        <dbReference type="Proteomes" id="UP000887540"/>
    </source>
</evidence>